<feature type="chain" id="PRO_5027789300" evidence="12">
    <location>
        <begin position="20"/>
        <end position="424"/>
    </location>
</feature>
<dbReference type="InterPro" id="IPR006029">
    <property type="entry name" value="Neurotrans-gated_channel_TM"/>
</dbReference>
<accession>A0A6P8JAT6</accession>
<evidence type="ECO:0000256" key="9">
    <source>
        <dbReference type="ARBA" id="ARBA00023136"/>
    </source>
</evidence>
<dbReference type="AlphaFoldDB" id="A0A6P8JAT6"/>
<evidence type="ECO:0000256" key="5">
    <source>
        <dbReference type="ARBA" id="ARBA00022692"/>
    </source>
</evidence>
<keyword evidence="5 11" id="KW-0812">Transmembrane</keyword>
<dbReference type="Pfam" id="PF02932">
    <property type="entry name" value="Neur_chan_memb"/>
    <property type="match status" value="1"/>
</dbReference>
<protein>
    <submittedName>
        <fullName evidence="16">Gamma-aminobutyric acid receptor subunit beta-3-like</fullName>
    </submittedName>
</protein>
<evidence type="ECO:0000256" key="6">
    <source>
        <dbReference type="ARBA" id="ARBA00022729"/>
    </source>
</evidence>
<keyword evidence="15" id="KW-1185">Reference proteome</keyword>
<dbReference type="RefSeq" id="XP_031573920.1">
    <property type="nucleotide sequence ID" value="XM_031718060.1"/>
</dbReference>
<organism evidence="15 16">
    <name type="scientific">Actinia tenebrosa</name>
    <name type="common">Australian red waratah sea anemone</name>
    <dbReference type="NCBI Taxonomy" id="6105"/>
    <lineage>
        <taxon>Eukaryota</taxon>
        <taxon>Metazoa</taxon>
        <taxon>Cnidaria</taxon>
        <taxon>Anthozoa</taxon>
        <taxon>Hexacorallia</taxon>
        <taxon>Actiniaria</taxon>
        <taxon>Actiniidae</taxon>
        <taxon>Actinia</taxon>
    </lineage>
</organism>
<dbReference type="InterPro" id="IPR036719">
    <property type="entry name" value="Neuro-gated_channel_TM_sf"/>
</dbReference>
<dbReference type="InParanoid" id="A0A6P8JAT6"/>
<dbReference type="Gene3D" id="2.70.170.10">
    <property type="entry name" value="Neurotransmitter-gated ion-channel ligand-binding domain"/>
    <property type="match status" value="1"/>
</dbReference>
<dbReference type="GO" id="GO:0004888">
    <property type="term" value="F:transmembrane signaling receptor activity"/>
    <property type="evidence" value="ECO:0007669"/>
    <property type="project" value="InterPro"/>
</dbReference>
<feature type="domain" description="Neurotransmitter-gated ion-channel ligand-binding" evidence="13">
    <location>
        <begin position="40"/>
        <end position="236"/>
    </location>
</feature>
<dbReference type="Pfam" id="PF02931">
    <property type="entry name" value="Neur_chan_LBD"/>
    <property type="match status" value="1"/>
</dbReference>
<evidence type="ECO:0000256" key="4">
    <source>
        <dbReference type="ARBA" id="ARBA00022475"/>
    </source>
</evidence>
<feature type="transmembrane region" description="Helical" evidence="11">
    <location>
        <begin position="272"/>
        <end position="291"/>
    </location>
</feature>
<keyword evidence="6 12" id="KW-0732">Signal</keyword>
<keyword evidence="8" id="KW-0406">Ion transport</keyword>
<evidence type="ECO:0000256" key="2">
    <source>
        <dbReference type="ARBA" id="ARBA00004236"/>
    </source>
</evidence>
<dbReference type="SUPFAM" id="SSF63712">
    <property type="entry name" value="Nicotinic receptor ligand binding domain-like"/>
    <property type="match status" value="1"/>
</dbReference>
<reference evidence="16" key="1">
    <citation type="submission" date="2025-08" db="UniProtKB">
        <authorList>
            <consortium name="RefSeq"/>
        </authorList>
    </citation>
    <scope>IDENTIFICATION</scope>
    <source>
        <tissue evidence="16">Tentacle</tissue>
    </source>
</reference>
<keyword evidence="9 11" id="KW-0472">Membrane</keyword>
<feature type="signal peptide" evidence="12">
    <location>
        <begin position="1"/>
        <end position="19"/>
    </location>
</feature>
<feature type="transmembrane region" description="Helical" evidence="11">
    <location>
        <begin position="404"/>
        <end position="423"/>
    </location>
</feature>
<keyword evidence="4" id="KW-1003">Cell membrane</keyword>
<dbReference type="Proteomes" id="UP000515163">
    <property type="component" value="Unplaced"/>
</dbReference>
<dbReference type="KEGG" id="aten:116307758"/>
<evidence type="ECO:0000256" key="8">
    <source>
        <dbReference type="ARBA" id="ARBA00023065"/>
    </source>
</evidence>
<feature type="transmembrane region" description="Helical" evidence="11">
    <location>
        <begin position="303"/>
        <end position="324"/>
    </location>
</feature>
<proteinExistence type="predicted"/>
<evidence type="ECO:0000256" key="12">
    <source>
        <dbReference type="SAM" id="SignalP"/>
    </source>
</evidence>
<dbReference type="SUPFAM" id="SSF90112">
    <property type="entry name" value="Neurotransmitter-gated ion-channel transmembrane pore"/>
    <property type="match status" value="1"/>
</dbReference>
<name>A0A6P8JAT6_ACTTE</name>
<comment type="subcellular location">
    <subcellularLocation>
        <location evidence="2">Cell membrane</location>
    </subcellularLocation>
    <subcellularLocation>
        <location evidence="1">Membrane</location>
        <topology evidence="1">Multi-pass membrane protein</topology>
    </subcellularLocation>
</comment>
<evidence type="ECO:0000256" key="10">
    <source>
        <dbReference type="ARBA" id="ARBA00023303"/>
    </source>
</evidence>
<dbReference type="PANTHER" id="PTHR18945">
    <property type="entry name" value="NEUROTRANSMITTER GATED ION CHANNEL"/>
    <property type="match status" value="1"/>
</dbReference>
<keyword evidence="10" id="KW-0407">Ion channel</keyword>
<dbReference type="PRINTS" id="PR00253">
    <property type="entry name" value="GABAARECEPTR"/>
</dbReference>
<keyword evidence="7 11" id="KW-1133">Transmembrane helix</keyword>
<dbReference type="GeneID" id="116307758"/>
<gene>
    <name evidence="16" type="primary">LOC116307758</name>
</gene>
<evidence type="ECO:0000256" key="11">
    <source>
        <dbReference type="SAM" id="Phobius"/>
    </source>
</evidence>
<dbReference type="GO" id="GO:0005230">
    <property type="term" value="F:extracellular ligand-gated monoatomic ion channel activity"/>
    <property type="evidence" value="ECO:0007669"/>
    <property type="project" value="InterPro"/>
</dbReference>
<dbReference type="PRINTS" id="PR00252">
    <property type="entry name" value="NRIONCHANNEL"/>
</dbReference>
<dbReference type="InterPro" id="IPR006028">
    <property type="entry name" value="GABAA/Glycine_rcpt"/>
</dbReference>
<feature type="domain" description="Neurotransmitter-gated ion-channel transmembrane" evidence="14">
    <location>
        <begin position="245"/>
        <end position="345"/>
    </location>
</feature>
<evidence type="ECO:0000259" key="14">
    <source>
        <dbReference type="Pfam" id="PF02932"/>
    </source>
</evidence>
<dbReference type="InterPro" id="IPR006201">
    <property type="entry name" value="Neur_channel"/>
</dbReference>
<sequence length="424" mass="49534">MQATTLVFLLLNFFGKSVANEGNFKKEYQLLYVLETDNVTEIIKSIFIGYDKNQRPYHKVKPLNIAVSLGVNSVSHISEENMEFQADVYFRQYWHEPRLAYGKDNTSIILQGDAIDKMWLPDTYIANARTSSVEKRTRTAILTANGSIFYTFKSTYIVLSEMNFLNYPMDEQILKVQIYSYAYDSDKILLEWKSGLFLNTELAGFISEQVIMNEEKYKFITGTFSSLSFQFKIRRRLGYFILQFYFPCILCAVVSWLPFWMDRYEIGDRMSLGITTLLTAMFLSQYINSAMPQVSYIKAADEFLLASFIFILLALMESVLVYNVRGDVRTKNMKQRQMSRREDKRQEIFVKEDCPYTITDVFQEGFKMTDVQPEKTQNHSDQQPKIVQSKARDLGHGVDKLSRIIFPTSYVLFVAYYFGRYLLF</sequence>
<evidence type="ECO:0000256" key="1">
    <source>
        <dbReference type="ARBA" id="ARBA00004141"/>
    </source>
</evidence>
<evidence type="ECO:0000313" key="15">
    <source>
        <dbReference type="Proteomes" id="UP000515163"/>
    </source>
</evidence>
<dbReference type="InterPro" id="IPR036734">
    <property type="entry name" value="Neur_chan_lig-bd_sf"/>
</dbReference>
<dbReference type="OrthoDB" id="5951201at2759"/>
<evidence type="ECO:0000259" key="13">
    <source>
        <dbReference type="Pfam" id="PF02931"/>
    </source>
</evidence>
<dbReference type="InterPro" id="IPR038050">
    <property type="entry name" value="Neuro_actylchol_rec"/>
</dbReference>
<dbReference type="CDD" id="cd19049">
    <property type="entry name" value="LGIC_TM_anion"/>
    <property type="match status" value="1"/>
</dbReference>
<feature type="transmembrane region" description="Helical" evidence="11">
    <location>
        <begin position="237"/>
        <end position="260"/>
    </location>
</feature>
<dbReference type="GO" id="GO:0005886">
    <property type="term" value="C:plasma membrane"/>
    <property type="evidence" value="ECO:0007669"/>
    <property type="project" value="UniProtKB-SubCell"/>
</dbReference>
<keyword evidence="3" id="KW-0813">Transport</keyword>
<dbReference type="Gene3D" id="1.20.58.390">
    <property type="entry name" value="Neurotransmitter-gated ion-channel transmembrane domain"/>
    <property type="match status" value="1"/>
</dbReference>
<evidence type="ECO:0000256" key="3">
    <source>
        <dbReference type="ARBA" id="ARBA00022448"/>
    </source>
</evidence>
<evidence type="ECO:0000256" key="7">
    <source>
        <dbReference type="ARBA" id="ARBA00022989"/>
    </source>
</evidence>
<evidence type="ECO:0000313" key="16">
    <source>
        <dbReference type="RefSeq" id="XP_031573920.1"/>
    </source>
</evidence>
<dbReference type="InterPro" id="IPR006202">
    <property type="entry name" value="Neur_chan_lig-bd"/>
</dbReference>